<dbReference type="GO" id="GO:0016791">
    <property type="term" value="F:phosphatase activity"/>
    <property type="evidence" value="ECO:0007669"/>
    <property type="project" value="UniProtKB-ARBA"/>
</dbReference>
<evidence type="ECO:0000313" key="2">
    <source>
        <dbReference type="Proteomes" id="UP000046155"/>
    </source>
</evidence>
<organism evidence="1 2">
    <name type="scientific">Syntrophaceticus schinkii</name>
    <dbReference type="NCBI Taxonomy" id="499207"/>
    <lineage>
        <taxon>Bacteria</taxon>
        <taxon>Bacillati</taxon>
        <taxon>Bacillota</taxon>
        <taxon>Clostridia</taxon>
        <taxon>Thermoanaerobacterales</taxon>
        <taxon>Thermoanaerobacterales Family III. Incertae Sedis</taxon>
        <taxon>Syntrophaceticus</taxon>
    </lineage>
</organism>
<dbReference type="InterPro" id="IPR000150">
    <property type="entry name" value="Cof"/>
</dbReference>
<dbReference type="PANTHER" id="PTHR10000:SF8">
    <property type="entry name" value="HAD SUPERFAMILY HYDROLASE-LIKE, TYPE 3"/>
    <property type="match status" value="1"/>
</dbReference>
<dbReference type="InterPro" id="IPR036412">
    <property type="entry name" value="HAD-like_sf"/>
</dbReference>
<dbReference type="EMBL" id="CDRZ01000024">
    <property type="protein sequence ID" value="CEO87715.1"/>
    <property type="molecule type" value="Genomic_DNA"/>
</dbReference>
<proteinExistence type="predicted"/>
<name>A0A0B7MCE1_9FIRM</name>
<sequence>MHNIKLVAVDLDDTLLRDDLTISQFSRDVLQQVQEAGVTVTLATGRMLPSALPYAEQLGFDVPLITYQGALVKNAFSGEVLYNCPLSKDVAGVVIRYGRKRKIHVNLYVEDKLFVERVTKAGEHYARLAGVPFTRVDDLEELLENDLPYKMLLIDEQQVVDQELEELRDILNEAGLEAYLTKSKPTYLEVNHPQATKGAALRKLAEWLGIRREQVAAFGDSYNDLRMLEYAGYGFAVANAYPEVRARARYITASNNEDGVALALRELVLDGLPR</sequence>
<accession>A0A0B7MCE1</accession>
<dbReference type="GO" id="GO:0005829">
    <property type="term" value="C:cytosol"/>
    <property type="evidence" value="ECO:0007669"/>
    <property type="project" value="TreeGrafter"/>
</dbReference>
<dbReference type="InterPro" id="IPR006379">
    <property type="entry name" value="HAD-SF_hydro_IIB"/>
</dbReference>
<reference evidence="2" key="1">
    <citation type="submission" date="2015-01" db="EMBL/GenBank/DDBJ databases">
        <authorList>
            <person name="Manzoor Shahid"/>
            <person name="Zubair Saima"/>
        </authorList>
    </citation>
    <scope>NUCLEOTIDE SEQUENCE [LARGE SCALE GENOMIC DNA]</scope>
    <source>
        <strain evidence="2">Sp3</strain>
    </source>
</reference>
<evidence type="ECO:0000313" key="1">
    <source>
        <dbReference type="EMBL" id="CEO87715.1"/>
    </source>
</evidence>
<dbReference type="Proteomes" id="UP000046155">
    <property type="component" value="Unassembled WGS sequence"/>
</dbReference>
<dbReference type="OrthoDB" id="9781413at2"/>
<dbReference type="SFLD" id="SFLDS00003">
    <property type="entry name" value="Haloacid_Dehalogenase"/>
    <property type="match status" value="1"/>
</dbReference>
<dbReference type="NCBIfam" id="TIGR01484">
    <property type="entry name" value="HAD-SF-IIB"/>
    <property type="match status" value="1"/>
</dbReference>
<dbReference type="Gene3D" id="3.30.1240.10">
    <property type="match status" value="1"/>
</dbReference>
<dbReference type="RefSeq" id="WP_044664026.1">
    <property type="nucleotide sequence ID" value="NZ_CDRZ01000024.1"/>
</dbReference>
<dbReference type="GO" id="GO:0000287">
    <property type="term" value="F:magnesium ion binding"/>
    <property type="evidence" value="ECO:0007669"/>
    <property type="project" value="TreeGrafter"/>
</dbReference>
<dbReference type="SUPFAM" id="SSF56784">
    <property type="entry name" value="HAD-like"/>
    <property type="match status" value="1"/>
</dbReference>
<dbReference type="CDD" id="cd07516">
    <property type="entry name" value="HAD_Pase"/>
    <property type="match status" value="1"/>
</dbReference>
<dbReference type="SFLD" id="SFLDG01140">
    <property type="entry name" value="C2.B:_Phosphomannomutase_and_P"/>
    <property type="match status" value="1"/>
</dbReference>
<dbReference type="PANTHER" id="PTHR10000">
    <property type="entry name" value="PHOSPHOSERINE PHOSPHATASE"/>
    <property type="match status" value="1"/>
</dbReference>
<dbReference type="Pfam" id="PF08282">
    <property type="entry name" value="Hydrolase_3"/>
    <property type="match status" value="1"/>
</dbReference>
<dbReference type="Gene3D" id="3.40.50.1000">
    <property type="entry name" value="HAD superfamily/HAD-like"/>
    <property type="match status" value="1"/>
</dbReference>
<protein>
    <submittedName>
        <fullName evidence="1">Cof-like hydrolase</fullName>
    </submittedName>
</protein>
<keyword evidence="1" id="KW-0378">Hydrolase</keyword>
<gene>
    <name evidence="1" type="ORF">SSCH_120025</name>
</gene>
<dbReference type="InterPro" id="IPR023214">
    <property type="entry name" value="HAD_sf"/>
</dbReference>
<dbReference type="AlphaFoldDB" id="A0A0B7MCE1"/>
<dbReference type="SFLD" id="SFLDG01144">
    <property type="entry name" value="C2.B.4:_PGP_Like"/>
    <property type="match status" value="1"/>
</dbReference>
<keyword evidence="2" id="KW-1185">Reference proteome</keyword>
<dbReference type="NCBIfam" id="TIGR00099">
    <property type="entry name" value="Cof-subfamily"/>
    <property type="match status" value="1"/>
</dbReference>